<dbReference type="Proteomes" id="UP000238375">
    <property type="component" value="Unassembled WGS sequence"/>
</dbReference>
<comment type="caution">
    <text evidence="1">The sequence shown here is derived from an EMBL/GenBank/DDBJ whole genome shotgun (WGS) entry which is preliminary data.</text>
</comment>
<evidence type="ECO:0000313" key="2">
    <source>
        <dbReference type="Proteomes" id="UP000238375"/>
    </source>
</evidence>
<dbReference type="AlphaFoldDB" id="A0A2T0RIL1"/>
<proteinExistence type="predicted"/>
<sequence>MGDKRRNSVVDTHRDNHWVIAKWHIQFLFSERLLVSIKHRSNSPNWFEDTDVAIDYMAQLEICFNSINAFHKSFGSLPVIGDRLFNEDTGLVIKDRSIDGGLRTITFVLSD</sequence>
<protein>
    <submittedName>
        <fullName evidence="1">Uncharacterized protein</fullName>
    </submittedName>
</protein>
<keyword evidence="2" id="KW-1185">Reference proteome</keyword>
<accession>A0A2T0RIL1</accession>
<dbReference type="EMBL" id="PVTE01000054">
    <property type="protein sequence ID" value="PRY20989.1"/>
    <property type="molecule type" value="Genomic_DNA"/>
</dbReference>
<gene>
    <name evidence="1" type="ORF">CLV58_1541</name>
</gene>
<evidence type="ECO:0000313" key="1">
    <source>
        <dbReference type="EMBL" id="PRY20989.1"/>
    </source>
</evidence>
<organism evidence="1 2">
    <name type="scientific">Spirosoma oryzae</name>
    <dbReference type="NCBI Taxonomy" id="1469603"/>
    <lineage>
        <taxon>Bacteria</taxon>
        <taxon>Pseudomonadati</taxon>
        <taxon>Bacteroidota</taxon>
        <taxon>Cytophagia</taxon>
        <taxon>Cytophagales</taxon>
        <taxon>Cytophagaceae</taxon>
        <taxon>Spirosoma</taxon>
    </lineage>
</organism>
<name>A0A2T0RIL1_9BACT</name>
<reference evidence="1 2" key="1">
    <citation type="submission" date="2018-03" db="EMBL/GenBank/DDBJ databases">
        <title>Genomic Encyclopedia of Archaeal and Bacterial Type Strains, Phase II (KMG-II): from individual species to whole genera.</title>
        <authorList>
            <person name="Goeker M."/>
        </authorList>
    </citation>
    <scope>NUCLEOTIDE SEQUENCE [LARGE SCALE GENOMIC DNA]</scope>
    <source>
        <strain evidence="1 2">DSM 28354</strain>
    </source>
</reference>